<dbReference type="RefSeq" id="WP_094458362.1">
    <property type="nucleotide sequence ID" value="NZ_NOXU01000032.1"/>
</dbReference>
<dbReference type="Pfam" id="PF04610">
    <property type="entry name" value="TrbL"/>
    <property type="match status" value="1"/>
</dbReference>
<dbReference type="OrthoDB" id="7400974at2"/>
<keyword evidence="9" id="KW-1185">Reference proteome</keyword>
<feature type="compositionally biased region" description="Basic residues" evidence="6">
    <location>
        <begin position="387"/>
        <end position="396"/>
    </location>
</feature>
<evidence type="ECO:0000256" key="3">
    <source>
        <dbReference type="ARBA" id="ARBA00022692"/>
    </source>
</evidence>
<sequence>MSNATCPGFSSLDGQGGVAAALRAVDCLAAQTTEKAFSTLLGPDGALGQALTLLLTLYVALMAVRMLTGRTGVGLSSLTPRMMGLGLVLCFATSWAAYHQVVWNLLVGAPDHLASLLAGTRGSAPSLFADRLDQLFQLVLDAARQSAVAGAEKPTMLAGMRPADLLWIASLLLLFGTVGVLVAAKIALAALLALGPVFIILALFRATSGLFEGWLRAAILFAIVPLLTVLVGTGALALIAPMLSDLALAGGTPTPELAVSVLLGAGVFSLLMLLVLRVAATLTAGWRLNLHGQPDTVRRQAGPARTGAPLVTVQAPAATAARASASAHSNAAAALSGAALLTQNSFQTAPRAAAMALPGGLTQPGDAARQNPTAAPRNRHATGLGQRFRRPSVKGA</sequence>
<feature type="transmembrane region" description="Helical" evidence="7">
    <location>
        <begin position="216"/>
        <end position="239"/>
    </location>
</feature>
<feature type="transmembrane region" description="Helical" evidence="7">
    <location>
        <begin position="46"/>
        <end position="64"/>
    </location>
</feature>
<protein>
    <recommendedName>
        <fullName evidence="10">Type VI secretion protein</fullName>
    </recommendedName>
</protein>
<dbReference type="GO" id="GO:0030255">
    <property type="term" value="P:protein secretion by the type IV secretion system"/>
    <property type="evidence" value="ECO:0007669"/>
    <property type="project" value="InterPro"/>
</dbReference>
<keyword evidence="4 7" id="KW-1133">Transmembrane helix</keyword>
<dbReference type="Proteomes" id="UP000216998">
    <property type="component" value="Unassembled WGS sequence"/>
</dbReference>
<evidence type="ECO:0008006" key="10">
    <source>
        <dbReference type="Google" id="ProtNLM"/>
    </source>
</evidence>
<evidence type="ECO:0000256" key="7">
    <source>
        <dbReference type="SAM" id="Phobius"/>
    </source>
</evidence>
<comment type="caution">
    <text evidence="8">The sequence shown here is derived from an EMBL/GenBank/DDBJ whole genome shotgun (WGS) entry which is preliminary data.</text>
</comment>
<evidence type="ECO:0000256" key="6">
    <source>
        <dbReference type="SAM" id="MobiDB-lite"/>
    </source>
</evidence>
<dbReference type="AlphaFoldDB" id="A0A255YR48"/>
<evidence type="ECO:0000313" key="9">
    <source>
        <dbReference type="Proteomes" id="UP000216998"/>
    </source>
</evidence>
<evidence type="ECO:0000256" key="5">
    <source>
        <dbReference type="ARBA" id="ARBA00023136"/>
    </source>
</evidence>
<accession>A0A255YR48</accession>
<gene>
    <name evidence="8" type="ORF">CHU95_21340</name>
</gene>
<feature type="transmembrane region" description="Helical" evidence="7">
    <location>
        <begin position="259"/>
        <end position="280"/>
    </location>
</feature>
<feature type="transmembrane region" description="Helical" evidence="7">
    <location>
        <begin position="171"/>
        <end position="204"/>
    </location>
</feature>
<evidence type="ECO:0000256" key="4">
    <source>
        <dbReference type="ARBA" id="ARBA00022989"/>
    </source>
</evidence>
<proteinExistence type="inferred from homology"/>
<keyword evidence="5 7" id="KW-0472">Membrane</keyword>
<name>A0A255YR48_9PROT</name>
<dbReference type="EMBL" id="NOXU01000032">
    <property type="protein sequence ID" value="OYQ31683.1"/>
    <property type="molecule type" value="Genomic_DNA"/>
</dbReference>
<comment type="subcellular location">
    <subcellularLocation>
        <location evidence="1">Membrane</location>
        <topology evidence="1">Multi-pass membrane protein</topology>
    </subcellularLocation>
</comment>
<evidence type="ECO:0000256" key="1">
    <source>
        <dbReference type="ARBA" id="ARBA00004141"/>
    </source>
</evidence>
<organism evidence="8 9">
    <name type="scientific">Niveispirillum lacus</name>
    <dbReference type="NCBI Taxonomy" id="1981099"/>
    <lineage>
        <taxon>Bacteria</taxon>
        <taxon>Pseudomonadati</taxon>
        <taxon>Pseudomonadota</taxon>
        <taxon>Alphaproteobacteria</taxon>
        <taxon>Rhodospirillales</taxon>
        <taxon>Azospirillaceae</taxon>
        <taxon>Niveispirillum</taxon>
    </lineage>
</organism>
<comment type="similarity">
    <text evidence="2">Belongs to the TrbL/VirB6 family.</text>
</comment>
<evidence type="ECO:0000313" key="8">
    <source>
        <dbReference type="EMBL" id="OYQ31683.1"/>
    </source>
</evidence>
<evidence type="ECO:0000256" key="2">
    <source>
        <dbReference type="ARBA" id="ARBA00007802"/>
    </source>
</evidence>
<reference evidence="8 9" key="1">
    <citation type="submission" date="2017-07" db="EMBL/GenBank/DDBJ databases">
        <title>Niveispirillum cyanobacteriorum sp. nov., isolated from cyanobacterial aggregates in a eutrophic lake.</title>
        <authorList>
            <person name="Cai H."/>
        </authorList>
    </citation>
    <scope>NUCLEOTIDE SEQUENCE [LARGE SCALE GENOMIC DNA]</scope>
    <source>
        <strain evidence="9">TH1-14</strain>
    </source>
</reference>
<dbReference type="GO" id="GO:0016020">
    <property type="term" value="C:membrane"/>
    <property type="evidence" value="ECO:0007669"/>
    <property type="project" value="UniProtKB-SubCell"/>
</dbReference>
<dbReference type="InterPro" id="IPR007688">
    <property type="entry name" value="Conjugal_tfr_TrbL/VirB6"/>
</dbReference>
<feature type="region of interest" description="Disordered" evidence="6">
    <location>
        <begin position="358"/>
        <end position="396"/>
    </location>
</feature>
<keyword evidence="3 7" id="KW-0812">Transmembrane</keyword>